<dbReference type="GO" id="GO:0031119">
    <property type="term" value="P:tRNA pseudouridine synthesis"/>
    <property type="evidence" value="ECO:0007669"/>
    <property type="project" value="UniProtKB-UniRule"/>
</dbReference>
<accession>A0A1I2W4J2</accession>
<reference evidence="10" key="1">
    <citation type="submission" date="2016-10" db="EMBL/GenBank/DDBJ databases">
        <authorList>
            <person name="Varghese N."/>
            <person name="Submissions S."/>
        </authorList>
    </citation>
    <scope>NUCLEOTIDE SEQUENCE [LARGE SCALE GENOMIC DNA]</scope>
    <source>
        <strain evidence="10">DSM 17038</strain>
    </source>
</reference>
<evidence type="ECO:0000256" key="1">
    <source>
        <dbReference type="ARBA" id="ARBA00009375"/>
    </source>
</evidence>
<dbReference type="InterPro" id="IPR020103">
    <property type="entry name" value="PsdUridine_synth_cat_dom_sf"/>
</dbReference>
<proteinExistence type="inferred from homology"/>
<keyword evidence="2 4" id="KW-0819">tRNA processing</keyword>
<dbReference type="GO" id="GO:0160147">
    <property type="term" value="F:tRNA pseudouridine(38-40) synthase activity"/>
    <property type="evidence" value="ECO:0007669"/>
    <property type="project" value="UniProtKB-EC"/>
</dbReference>
<evidence type="ECO:0000313" key="9">
    <source>
        <dbReference type="EMBL" id="SFG95547.1"/>
    </source>
</evidence>
<dbReference type="Gene3D" id="3.30.70.660">
    <property type="entry name" value="Pseudouridine synthase I, catalytic domain, C-terminal subdomain"/>
    <property type="match status" value="1"/>
</dbReference>
<evidence type="ECO:0000256" key="4">
    <source>
        <dbReference type="HAMAP-Rule" id="MF_00171"/>
    </source>
</evidence>
<dbReference type="NCBIfam" id="TIGR00071">
    <property type="entry name" value="hisT_truA"/>
    <property type="match status" value="1"/>
</dbReference>
<evidence type="ECO:0000256" key="5">
    <source>
        <dbReference type="PIRSR" id="PIRSR001430-1"/>
    </source>
</evidence>
<evidence type="ECO:0000256" key="2">
    <source>
        <dbReference type="ARBA" id="ARBA00022694"/>
    </source>
</evidence>
<dbReference type="EC" id="5.4.99.12" evidence="4"/>
<evidence type="ECO:0000256" key="3">
    <source>
        <dbReference type="ARBA" id="ARBA00023235"/>
    </source>
</evidence>
<sequence length="247" mass="27431">MRNIKLTIAYDGTNYHGFQEQRGTGLLTIQEAMEDCLTRLAGERIQVVGAGRTDAGVHARGQVINFRNPNWPIPIGRIPLALNGILPDDIVVLSAEEVPEEFHSRFSAKAKTYSYCIWNDRIPSPFYRLYSYFMPVPLNVKDMEQAALNLLGSHDFKCFQASGSTVKNTVRTLYQADILTDGPLVKLVFTGDGFLYNMVRIMVGTLVQAGLGKIKPGQVVEILQACNRVMAGPTFPPQGLCMEQVVY</sequence>
<dbReference type="EMBL" id="FOOX01000012">
    <property type="protein sequence ID" value="SFG95547.1"/>
    <property type="molecule type" value="Genomic_DNA"/>
</dbReference>
<dbReference type="STRING" id="341036.SAMN05660649_03317"/>
<keyword evidence="10" id="KW-1185">Reference proteome</keyword>
<comment type="similarity">
    <text evidence="1 4 7">Belongs to the tRNA pseudouridine synthase TruA family.</text>
</comment>
<feature type="domain" description="Pseudouridine synthase I TruA alpha/beta" evidence="8">
    <location>
        <begin position="146"/>
        <end position="247"/>
    </location>
</feature>
<dbReference type="InterPro" id="IPR001406">
    <property type="entry name" value="PsdUridine_synth_TruA"/>
</dbReference>
<dbReference type="PIRSF" id="PIRSF001430">
    <property type="entry name" value="tRNA_psdUrid_synth"/>
    <property type="match status" value="1"/>
</dbReference>
<comment type="subunit">
    <text evidence="4">Homodimer.</text>
</comment>
<protein>
    <recommendedName>
        <fullName evidence="4">tRNA pseudouridine synthase A</fullName>
        <ecNumber evidence="4">5.4.99.12</ecNumber>
    </recommendedName>
    <alternativeName>
        <fullName evidence="4">tRNA pseudouridine(38-40) synthase</fullName>
    </alternativeName>
    <alternativeName>
        <fullName evidence="4">tRNA pseudouridylate synthase I</fullName>
    </alternativeName>
    <alternativeName>
        <fullName evidence="4">tRNA-uridine isomerase I</fullName>
    </alternativeName>
</protein>
<name>A0A1I2W4J2_9FIRM</name>
<dbReference type="InterPro" id="IPR020097">
    <property type="entry name" value="PsdUridine_synth_TruA_a/b_dom"/>
</dbReference>
<dbReference type="Pfam" id="PF01416">
    <property type="entry name" value="PseudoU_synth_1"/>
    <property type="match status" value="2"/>
</dbReference>
<comment type="catalytic activity">
    <reaction evidence="4 7">
        <text>uridine(38/39/40) in tRNA = pseudouridine(38/39/40) in tRNA</text>
        <dbReference type="Rhea" id="RHEA:22376"/>
        <dbReference type="Rhea" id="RHEA-COMP:10085"/>
        <dbReference type="Rhea" id="RHEA-COMP:10087"/>
        <dbReference type="ChEBI" id="CHEBI:65314"/>
        <dbReference type="ChEBI" id="CHEBI:65315"/>
        <dbReference type="EC" id="5.4.99.12"/>
    </reaction>
</comment>
<dbReference type="Proteomes" id="UP000199337">
    <property type="component" value="Unassembled WGS sequence"/>
</dbReference>
<comment type="function">
    <text evidence="4">Formation of pseudouridine at positions 38, 39 and 40 in the anticodon stem and loop of transfer RNAs.</text>
</comment>
<dbReference type="AlphaFoldDB" id="A0A1I2W4J2"/>
<dbReference type="PANTHER" id="PTHR11142">
    <property type="entry name" value="PSEUDOURIDYLATE SYNTHASE"/>
    <property type="match status" value="1"/>
</dbReference>
<feature type="active site" description="Nucleophile" evidence="4 5">
    <location>
        <position position="54"/>
    </location>
</feature>
<dbReference type="InterPro" id="IPR020095">
    <property type="entry name" value="PsdUridine_synth_TruA_C"/>
</dbReference>
<dbReference type="PANTHER" id="PTHR11142:SF0">
    <property type="entry name" value="TRNA PSEUDOURIDINE SYNTHASE-LIKE 1"/>
    <property type="match status" value="1"/>
</dbReference>
<dbReference type="RefSeq" id="WP_092472478.1">
    <property type="nucleotide sequence ID" value="NZ_FOOX01000012.1"/>
</dbReference>
<evidence type="ECO:0000256" key="7">
    <source>
        <dbReference type="RuleBase" id="RU003792"/>
    </source>
</evidence>
<dbReference type="Gene3D" id="3.30.70.580">
    <property type="entry name" value="Pseudouridine synthase I, catalytic domain, N-terminal subdomain"/>
    <property type="match status" value="1"/>
</dbReference>
<organism evidence="9 10">
    <name type="scientific">Desulfotruncus arcticus DSM 17038</name>
    <dbReference type="NCBI Taxonomy" id="1121424"/>
    <lineage>
        <taxon>Bacteria</taxon>
        <taxon>Bacillati</taxon>
        <taxon>Bacillota</taxon>
        <taxon>Clostridia</taxon>
        <taxon>Eubacteriales</taxon>
        <taxon>Desulfallaceae</taxon>
        <taxon>Desulfotruncus</taxon>
    </lineage>
</organism>
<evidence type="ECO:0000256" key="6">
    <source>
        <dbReference type="PIRSR" id="PIRSR001430-2"/>
    </source>
</evidence>
<dbReference type="OrthoDB" id="9811823at2"/>
<dbReference type="InterPro" id="IPR020094">
    <property type="entry name" value="TruA/RsuA/RluB/E/F_N"/>
</dbReference>
<evidence type="ECO:0000259" key="8">
    <source>
        <dbReference type="Pfam" id="PF01416"/>
    </source>
</evidence>
<gene>
    <name evidence="4" type="primary">truA</name>
    <name evidence="9" type="ORF">SAMN05660649_03317</name>
</gene>
<evidence type="ECO:0000313" key="10">
    <source>
        <dbReference type="Proteomes" id="UP000199337"/>
    </source>
</evidence>
<dbReference type="GO" id="GO:0003723">
    <property type="term" value="F:RNA binding"/>
    <property type="evidence" value="ECO:0007669"/>
    <property type="project" value="InterPro"/>
</dbReference>
<dbReference type="SUPFAM" id="SSF55120">
    <property type="entry name" value="Pseudouridine synthase"/>
    <property type="match status" value="1"/>
</dbReference>
<comment type="caution">
    <text evidence="4">Lacks conserved residue(s) required for the propagation of feature annotation.</text>
</comment>
<feature type="binding site" evidence="4 6">
    <location>
        <position position="113"/>
    </location>
    <ligand>
        <name>substrate</name>
    </ligand>
</feature>
<dbReference type="CDD" id="cd02570">
    <property type="entry name" value="PseudoU_synth_EcTruA"/>
    <property type="match status" value="1"/>
</dbReference>
<feature type="domain" description="Pseudouridine synthase I TruA alpha/beta" evidence="8">
    <location>
        <begin position="8"/>
        <end position="106"/>
    </location>
</feature>
<dbReference type="FunFam" id="3.30.70.580:FF:000001">
    <property type="entry name" value="tRNA pseudouridine synthase A"/>
    <property type="match status" value="1"/>
</dbReference>
<keyword evidence="3 4" id="KW-0413">Isomerase</keyword>
<dbReference type="HAMAP" id="MF_00171">
    <property type="entry name" value="TruA"/>
    <property type="match status" value="1"/>
</dbReference>